<dbReference type="GO" id="GO:0006313">
    <property type="term" value="P:DNA transposition"/>
    <property type="evidence" value="ECO:0007669"/>
    <property type="project" value="InterPro"/>
</dbReference>
<dbReference type="InterPro" id="IPR036388">
    <property type="entry name" value="WH-like_DNA-bd_sf"/>
</dbReference>
<evidence type="ECO:0000259" key="1">
    <source>
        <dbReference type="Pfam" id="PF01498"/>
    </source>
</evidence>
<accession>A0A8C4N701</accession>
<dbReference type="Pfam" id="PF25787">
    <property type="entry name" value="HTH_SB"/>
    <property type="match status" value="1"/>
</dbReference>
<dbReference type="InterPro" id="IPR052338">
    <property type="entry name" value="Transposase_5"/>
</dbReference>
<dbReference type="PANTHER" id="PTHR23022:SF135">
    <property type="entry name" value="SI:DKEY-77F5.3"/>
    <property type="match status" value="1"/>
</dbReference>
<dbReference type="OMA" id="INHTRRY"/>
<evidence type="ECO:0000259" key="2">
    <source>
        <dbReference type="Pfam" id="PF25787"/>
    </source>
</evidence>
<name>A0A8C4N701_EPTBU</name>
<dbReference type="InterPro" id="IPR036397">
    <property type="entry name" value="RNaseH_sf"/>
</dbReference>
<dbReference type="Proteomes" id="UP000694388">
    <property type="component" value="Unplaced"/>
</dbReference>
<dbReference type="Pfam" id="PF01498">
    <property type="entry name" value="HTH_Tnp_Tc3_2"/>
    <property type="match status" value="1"/>
</dbReference>
<feature type="domain" description="Transposase Tc1-like" evidence="1">
    <location>
        <begin position="100"/>
        <end position="145"/>
    </location>
</feature>
<evidence type="ECO:0000313" key="4">
    <source>
        <dbReference type="Proteomes" id="UP000694388"/>
    </source>
</evidence>
<evidence type="ECO:0000313" key="3">
    <source>
        <dbReference type="Ensembl" id="ENSEBUP00000003216.1"/>
    </source>
</evidence>
<dbReference type="GeneTree" id="ENSGT01150000286914"/>
<protein>
    <recommendedName>
        <fullName evidence="5">Transposase</fullName>
    </recommendedName>
</protein>
<dbReference type="Gene3D" id="1.10.10.10">
    <property type="entry name" value="Winged helix-like DNA-binding domain superfamily/Winged helix DNA-binding domain"/>
    <property type="match status" value="1"/>
</dbReference>
<dbReference type="GO" id="GO:0015074">
    <property type="term" value="P:DNA integration"/>
    <property type="evidence" value="ECO:0007669"/>
    <property type="project" value="InterPro"/>
</dbReference>
<organism evidence="3 4">
    <name type="scientific">Eptatretus burgeri</name>
    <name type="common">Inshore hagfish</name>
    <dbReference type="NCBI Taxonomy" id="7764"/>
    <lineage>
        <taxon>Eukaryota</taxon>
        <taxon>Metazoa</taxon>
        <taxon>Chordata</taxon>
        <taxon>Craniata</taxon>
        <taxon>Vertebrata</taxon>
        <taxon>Cyclostomata</taxon>
        <taxon>Myxini</taxon>
        <taxon>Myxiniformes</taxon>
        <taxon>Myxinidae</taxon>
        <taxon>Eptatretinae</taxon>
        <taxon>Eptatretus</taxon>
    </lineage>
</organism>
<dbReference type="GO" id="GO:0003677">
    <property type="term" value="F:DNA binding"/>
    <property type="evidence" value="ECO:0007669"/>
    <property type="project" value="InterPro"/>
</dbReference>
<dbReference type="PANTHER" id="PTHR23022">
    <property type="entry name" value="TRANSPOSABLE ELEMENT-RELATED"/>
    <property type="match status" value="1"/>
</dbReference>
<dbReference type="Gene3D" id="3.30.420.10">
    <property type="entry name" value="Ribonuclease H-like superfamily/Ribonuclease H"/>
    <property type="match status" value="1"/>
</dbReference>
<feature type="domain" description="Sleeping Beauty transposase HTH" evidence="2">
    <location>
        <begin position="12"/>
        <end position="62"/>
    </location>
</feature>
<reference evidence="3" key="1">
    <citation type="submission" date="2025-08" db="UniProtKB">
        <authorList>
            <consortium name="Ensembl"/>
        </authorList>
    </citation>
    <scope>IDENTIFICATION</scope>
</reference>
<dbReference type="InterPro" id="IPR002492">
    <property type="entry name" value="Transposase_Tc1-like"/>
</dbReference>
<sequence length="290" mass="33331">MQLTWSTNKAKMKTKELSKEVRHKVMEKHRSGEVYKKISKSLIIPLSMVKSFIKRWKMYHTSQTRSPIQTQQPGKQETGLGCHCKSNNDYERSTRLFIRDGVSVHQSTISQSLHKADLYGQVARKKPLLKNAHLKAHMEFVKKYLQDTAGMRRKVLWSDEMKIEVFGVTPKCYVWCKPNTTHHPVNTIPTVKHGEGSIMFWGCFLSVGTGKLAGIEGTMDGAKYRRILNENLLESAMNLKLGRGFTFQQDNDLKHKANATLEWLNKKKINVLEWPSKSHNLNSINIYGET</sequence>
<evidence type="ECO:0008006" key="5">
    <source>
        <dbReference type="Google" id="ProtNLM"/>
    </source>
</evidence>
<dbReference type="Ensembl" id="ENSEBUT00000003582.1">
    <property type="protein sequence ID" value="ENSEBUP00000003216.1"/>
    <property type="gene ID" value="ENSEBUG00000002367.1"/>
</dbReference>
<keyword evidence="4" id="KW-1185">Reference proteome</keyword>
<proteinExistence type="predicted"/>
<dbReference type="AlphaFoldDB" id="A0A8C4N701"/>
<dbReference type="InterPro" id="IPR057667">
    <property type="entry name" value="HTH_SB"/>
</dbReference>
<reference evidence="3" key="2">
    <citation type="submission" date="2025-09" db="UniProtKB">
        <authorList>
            <consortium name="Ensembl"/>
        </authorList>
    </citation>
    <scope>IDENTIFICATION</scope>
</reference>